<name>A0ABR1K661_9AGAR</name>
<dbReference type="PANTHER" id="PTHR14187">
    <property type="entry name" value="ALPHA KINASE/ELONGATION FACTOR 2 KINASE"/>
    <property type="match status" value="1"/>
</dbReference>
<reference evidence="1 2" key="1">
    <citation type="submission" date="2024-01" db="EMBL/GenBank/DDBJ databases">
        <title>A draft genome for the cacao thread blight pathogen Marasmiellus scandens.</title>
        <authorList>
            <person name="Baruah I.K."/>
            <person name="Leung J."/>
            <person name="Bukari Y."/>
            <person name="Amoako-Attah I."/>
            <person name="Meinhardt L.W."/>
            <person name="Bailey B.A."/>
            <person name="Cohen S.P."/>
        </authorList>
    </citation>
    <scope>NUCLEOTIDE SEQUENCE [LARGE SCALE GENOMIC DNA]</scope>
    <source>
        <strain evidence="1 2">GH-19</strain>
    </source>
</reference>
<evidence type="ECO:0000313" key="2">
    <source>
        <dbReference type="Proteomes" id="UP001498398"/>
    </source>
</evidence>
<dbReference type="EMBL" id="JBANRG010000001">
    <property type="protein sequence ID" value="KAK7472165.1"/>
    <property type="molecule type" value="Genomic_DNA"/>
</dbReference>
<gene>
    <name evidence="1" type="ORF">VKT23_000287</name>
</gene>
<dbReference type="Gene3D" id="3.30.420.40">
    <property type="match status" value="1"/>
</dbReference>
<proteinExistence type="predicted"/>
<keyword evidence="2" id="KW-1185">Reference proteome</keyword>
<accession>A0ABR1K661</accession>
<dbReference type="PANTHER" id="PTHR14187:SF5">
    <property type="entry name" value="HEAT SHOCK 70 KDA PROTEIN 12A"/>
    <property type="match status" value="1"/>
</dbReference>
<organism evidence="1 2">
    <name type="scientific">Marasmiellus scandens</name>
    <dbReference type="NCBI Taxonomy" id="2682957"/>
    <lineage>
        <taxon>Eukaryota</taxon>
        <taxon>Fungi</taxon>
        <taxon>Dikarya</taxon>
        <taxon>Basidiomycota</taxon>
        <taxon>Agaricomycotina</taxon>
        <taxon>Agaricomycetes</taxon>
        <taxon>Agaricomycetidae</taxon>
        <taxon>Agaricales</taxon>
        <taxon>Marasmiineae</taxon>
        <taxon>Omphalotaceae</taxon>
        <taxon>Marasmiellus</taxon>
    </lineage>
</organism>
<dbReference type="CDD" id="cd10170">
    <property type="entry name" value="ASKHA_NBD_HSP70"/>
    <property type="match status" value="1"/>
</dbReference>
<dbReference type="InterPro" id="IPR043129">
    <property type="entry name" value="ATPase_NBD"/>
</dbReference>
<dbReference type="Proteomes" id="UP001498398">
    <property type="component" value="Unassembled WGS sequence"/>
</dbReference>
<sequence>MICLRSPLESNVSLSILSPGIVPEIKAVTRFPAQVCSGADAKIPSIIYYDQDGSVRSVGAEALHEDTLERAEDEDWIRCEWFKLHLRPNGKGDGTVSQAIPPPLPLKKTAVAVLADFLRYLMRCVQKFIIQSMYNGLSFWESVEDRIQFILPHPNDWEDPQKSQMRRAAVQAGLITGSTQDCDRVQFVTEGEAILHFCLNNGYNTSIGRIVVVNAGSDTVDLSAYQGTNNDQPKFEGIAKPLCRFTGSMLVTIQARQYLQSISGRF</sequence>
<protein>
    <submittedName>
        <fullName evidence="1">Uncharacterized protein</fullName>
    </submittedName>
</protein>
<evidence type="ECO:0000313" key="1">
    <source>
        <dbReference type="EMBL" id="KAK7472165.1"/>
    </source>
</evidence>
<comment type="caution">
    <text evidence="1">The sequence shown here is derived from an EMBL/GenBank/DDBJ whole genome shotgun (WGS) entry which is preliminary data.</text>
</comment>
<dbReference type="SUPFAM" id="SSF53067">
    <property type="entry name" value="Actin-like ATPase domain"/>
    <property type="match status" value="1"/>
</dbReference>